<reference evidence="1 2" key="1">
    <citation type="submission" date="2014-04" db="EMBL/GenBank/DDBJ databases">
        <authorList>
            <consortium name="DOE Joint Genome Institute"/>
            <person name="Kuo A."/>
            <person name="Tarkka M."/>
            <person name="Buscot F."/>
            <person name="Kohler A."/>
            <person name="Nagy L.G."/>
            <person name="Floudas D."/>
            <person name="Copeland A."/>
            <person name="Barry K.W."/>
            <person name="Cichocki N."/>
            <person name="Veneault-Fourrey C."/>
            <person name="LaButti K."/>
            <person name="Lindquist E.A."/>
            <person name="Lipzen A."/>
            <person name="Lundell T."/>
            <person name="Morin E."/>
            <person name="Murat C."/>
            <person name="Sun H."/>
            <person name="Tunlid A."/>
            <person name="Henrissat B."/>
            <person name="Grigoriev I.V."/>
            <person name="Hibbett D.S."/>
            <person name="Martin F."/>
            <person name="Nordberg H.P."/>
            <person name="Cantor M.N."/>
            <person name="Hua S.X."/>
        </authorList>
    </citation>
    <scope>NUCLEOTIDE SEQUENCE [LARGE SCALE GENOMIC DNA]</scope>
    <source>
        <strain evidence="1 2">F 1598</strain>
    </source>
</reference>
<protein>
    <submittedName>
        <fullName evidence="1">Uncharacterized protein</fullName>
    </submittedName>
</protein>
<gene>
    <name evidence="1" type="ORF">PILCRDRAFT_812993</name>
</gene>
<accession>A0A0C3GEN1</accession>
<dbReference type="AlphaFoldDB" id="A0A0C3GEN1"/>
<organism evidence="1 2">
    <name type="scientific">Piloderma croceum (strain F 1598)</name>
    <dbReference type="NCBI Taxonomy" id="765440"/>
    <lineage>
        <taxon>Eukaryota</taxon>
        <taxon>Fungi</taxon>
        <taxon>Dikarya</taxon>
        <taxon>Basidiomycota</taxon>
        <taxon>Agaricomycotina</taxon>
        <taxon>Agaricomycetes</taxon>
        <taxon>Agaricomycetidae</taxon>
        <taxon>Atheliales</taxon>
        <taxon>Atheliaceae</taxon>
        <taxon>Piloderma</taxon>
    </lineage>
</organism>
<dbReference type="HOGENOM" id="CLU_2850476_0_0_1"/>
<reference evidence="2" key="2">
    <citation type="submission" date="2015-01" db="EMBL/GenBank/DDBJ databases">
        <title>Evolutionary Origins and Diversification of the Mycorrhizal Mutualists.</title>
        <authorList>
            <consortium name="DOE Joint Genome Institute"/>
            <consortium name="Mycorrhizal Genomics Consortium"/>
            <person name="Kohler A."/>
            <person name="Kuo A."/>
            <person name="Nagy L.G."/>
            <person name="Floudas D."/>
            <person name="Copeland A."/>
            <person name="Barry K.W."/>
            <person name="Cichocki N."/>
            <person name="Veneault-Fourrey C."/>
            <person name="LaButti K."/>
            <person name="Lindquist E.A."/>
            <person name="Lipzen A."/>
            <person name="Lundell T."/>
            <person name="Morin E."/>
            <person name="Murat C."/>
            <person name="Riley R."/>
            <person name="Ohm R."/>
            <person name="Sun H."/>
            <person name="Tunlid A."/>
            <person name="Henrissat B."/>
            <person name="Grigoriev I.V."/>
            <person name="Hibbett D.S."/>
            <person name="Martin F."/>
        </authorList>
    </citation>
    <scope>NUCLEOTIDE SEQUENCE [LARGE SCALE GENOMIC DNA]</scope>
    <source>
        <strain evidence="2">F 1598</strain>
    </source>
</reference>
<dbReference type="InParanoid" id="A0A0C3GEN1"/>
<dbReference type="EMBL" id="KN832975">
    <property type="protein sequence ID" value="KIM89096.1"/>
    <property type="molecule type" value="Genomic_DNA"/>
</dbReference>
<evidence type="ECO:0000313" key="2">
    <source>
        <dbReference type="Proteomes" id="UP000054166"/>
    </source>
</evidence>
<name>A0A0C3GEN1_PILCF</name>
<proteinExistence type="predicted"/>
<dbReference type="Proteomes" id="UP000054166">
    <property type="component" value="Unassembled WGS sequence"/>
</dbReference>
<keyword evidence="2" id="KW-1185">Reference proteome</keyword>
<evidence type="ECO:0000313" key="1">
    <source>
        <dbReference type="EMBL" id="KIM89096.1"/>
    </source>
</evidence>
<sequence length="65" mass="7285">MTACPKFLPQMAKVDRGNIHAIRLHPNCPSSPLTITAQITKLTAVVWPYSTVHARTIHTDHRNII</sequence>